<dbReference type="SUPFAM" id="SSF53474">
    <property type="entry name" value="alpha/beta-Hydrolases"/>
    <property type="match status" value="1"/>
</dbReference>
<evidence type="ECO:0000313" key="7">
    <source>
        <dbReference type="Proteomes" id="UP000321104"/>
    </source>
</evidence>
<protein>
    <submittedName>
        <fullName evidence="3">Alpha/beta hydrolase</fullName>
    </submittedName>
</protein>
<dbReference type="Proteomes" id="UP000321104">
    <property type="component" value="Unassembled WGS sequence"/>
</dbReference>
<evidence type="ECO:0000313" key="4">
    <source>
        <dbReference type="EMBL" id="OUI94364.1"/>
    </source>
</evidence>
<comment type="caution">
    <text evidence="4">The sequence shown here is derived from an EMBL/GenBank/DDBJ whole genome shotgun (WGS) entry which is preliminary data.</text>
</comment>
<name>A0A252AV79_9PROT</name>
<dbReference type="GO" id="GO:0016787">
    <property type="term" value="F:hydrolase activity"/>
    <property type="evidence" value="ECO:0007669"/>
    <property type="project" value="UniProtKB-KW"/>
</dbReference>
<sequence>MTLQPVFVHGWACGVDVWQPLSALLPADSACFVDLGYFTFSDTVPLGSKCLEQIEADRPILGIGHSLGLMWLLAQRKWPEGSRFIGINAFSRFTQDEGFAQGVAPRVLARMATGLQRAPEDVVNNFRERCGLQPVEGASLQISALQDGLQMLMTGDVRCSAQELTQHRQRDLLVLAGAADPIVSPAMTRAAFAPETLIVWEQGGGHMLPLTHTRFCADQIRQFMNETS</sequence>
<reference evidence="6" key="2">
    <citation type="submission" date="2014-06" db="EMBL/GenBank/DDBJ databases">
        <authorList>
            <person name="Winans N.J."/>
            <person name="Newell P.D."/>
            <person name="Douglas A.E."/>
        </authorList>
    </citation>
    <scope>NUCLEOTIDE SEQUENCE [LARGE SCALE GENOMIC DNA]</scope>
</reference>
<keyword evidence="5" id="KW-1185">Reference proteome</keyword>
<evidence type="ECO:0000313" key="2">
    <source>
        <dbReference type="EMBL" id="GAN63785.1"/>
    </source>
</evidence>
<keyword evidence="3" id="KW-0378">Hydrolase</keyword>
<evidence type="ECO:0000313" key="5">
    <source>
        <dbReference type="Proteomes" id="UP000032673"/>
    </source>
</evidence>
<feature type="domain" description="AB hydrolase-1" evidence="1">
    <location>
        <begin position="6"/>
        <end position="217"/>
    </location>
</feature>
<dbReference type="InterPro" id="IPR029058">
    <property type="entry name" value="AB_hydrolase_fold"/>
</dbReference>
<dbReference type="InterPro" id="IPR000073">
    <property type="entry name" value="AB_hydrolase_1"/>
</dbReference>
<dbReference type="Proteomes" id="UP000194641">
    <property type="component" value="Unassembled WGS sequence"/>
</dbReference>
<reference evidence="4" key="3">
    <citation type="submission" date="2014-06" db="EMBL/GenBank/DDBJ databases">
        <authorList>
            <person name="Ju J."/>
            <person name="Zhang J."/>
        </authorList>
    </citation>
    <scope>NUCLEOTIDE SEQUENCE [LARGE SCALE GENOMIC DNA]</scope>
    <source>
        <strain evidence="4">DmL_051</strain>
    </source>
</reference>
<organism evidence="4 6">
    <name type="scientific">Acetobacter indonesiensis</name>
    <dbReference type="NCBI Taxonomy" id="104101"/>
    <lineage>
        <taxon>Bacteria</taxon>
        <taxon>Pseudomonadati</taxon>
        <taxon>Pseudomonadota</taxon>
        <taxon>Alphaproteobacteria</taxon>
        <taxon>Acetobacterales</taxon>
        <taxon>Acetobacteraceae</taxon>
        <taxon>Acetobacter</taxon>
    </lineage>
</organism>
<evidence type="ECO:0000313" key="6">
    <source>
        <dbReference type="Proteomes" id="UP000194641"/>
    </source>
</evidence>
<dbReference type="Gene3D" id="3.40.50.1820">
    <property type="entry name" value="alpha/beta hydrolase"/>
    <property type="match status" value="1"/>
</dbReference>
<dbReference type="AlphaFoldDB" id="A0A252AV79"/>
<dbReference type="EMBL" id="BAMW01000045">
    <property type="protein sequence ID" value="GAN63785.1"/>
    <property type="molecule type" value="Genomic_DNA"/>
</dbReference>
<dbReference type="Proteomes" id="UP000032673">
    <property type="component" value="Unassembled WGS sequence"/>
</dbReference>
<proteinExistence type="predicted"/>
<accession>A0A252AV79</accession>
<gene>
    <name evidence="2" type="ORF">Abin_047_039</name>
    <name evidence="3" type="ORF">AIN02nite_06260</name>
    <name evidence="4" type="ORF">HK17_04850</name>
</gene>
<dbReference type="EMBL" id="BJXQ01000003">
    <property type="protein sequence ID" value="GEN02601.1"/>
    <property type="molecule type" value="Genomic_DNA"/>
</dbReference>
<dbReference type="Pfam" id="PF12697">
    <property type="entry name" value="Abhydrolase_6"/>
    <property type="match status" value="1"/>
</dbReference>
<evidence type="ECO:0000259" key="1">
    <source>
        <dbReference type="Pfam" id="PF12697"/>
    </source>
</evidence>
<evidence type="ECO:0000313" key="3">
    <source>
        <dbReference type="EMBL" id="GEN02601.1"/>
    </source>
</evidence>
<dbReference type="EMBL" id="JOPA01000016">
    <property type="protein sequence ID" value="OUI94364.1"/>
    <property type="molecule type" value="Genomic_DNA"/>
</dbReference>
<dbReference type="RefSeq" id="WP_048846659.1">
    <property type="nucleotide sequence ID" value="NZ_BAMW01000045.1"/>
</dbReference>
<reference evidence="2 5" key="1">
    <citation type="submission" date="2012-11" db="EMBL/GenBank/DDBJ databases">
        <title>Whole genome sequence of Acetobacter indonesiensis 5H-1.</title>
        <authorList>
            <person name="Azuma Y."/>
            <person name="Higashiura N."/>
            <person name="Hirakawa H."/>
            <person name="Matsushita K."/>
        </authorList>
    </citation>
    <scope>NUCLEOTIDE SEQUENCE [LARGE SCALE GENOMIC DNA]</scope>
    <source>
        <strain evidence="2 5">5H-1</strain>
    </source>
</reference>
<reference evidence="3 7" key="4">
    <citation type="submission" date="2019-07" db="EMBL/GenBank/DDBJ databases">
        <title>Whole genome shotgun sequence of Acetobacter indonesiensis NBRC 16471.</title>
        <authorList>
            <person name="Hosoyama A."/>
            <person name="Uohara A."/>
            <person name="Ohji S."/>
            <person name="Ichikawa N."/>
        </authorList>
    </citation>
    <scope>NUCLEOTIDE SEQUENCE [LARGE SCALE GENOMIC DNA]</scope>
    <source>
        <strain evidence="3 7">NBRC 16471</strain>
    </source>
</reference>